<dbReference type="Proteomes" id="UP000076420">
    <property type="component" value="Unassembled WGS sequence"/>
</dbReference>
<feature type="compositionally biased region" description="Pro residues" evidence="1">
    <location>
        <begin position="17"/>
        <end position="27"/>
    </location>
</feature>
<feature type="region of interest" description="Disordered" evidence="1">
    <location>
        <begin position="1"/>
        <end position="33"/>
    </location>
</feature>
<evidence type="ECO:0000313" key="3">
    <source>
        <dbReference type="Proteomes" id="UP000076420"/>
    </source>
</evidence>
<dbReference type="AlphaFoldDB" id="A0A2C9LB21"/>
<sequence>MRNSPWIQQPRSESAPPVHPVRDPPPISRKEQDEIIERLSRPTESVLYRKSLCWKLDSFMDRGYHSWTKLDLFKDWKDCMWTPVGSLKTTYKLRPHRLPGLTSGHGDDSNCGSTLETPRLCNTSERCVHVSWSPNLVAKKCELKHKRCQRGSLRLAANVDTNLNNDCSGQMPRPLPCIH</sequence>
<dbReference type="VEuPathDB" id="VectorBase:BGLB029178"/>
<proteinExistence type="predicted"/>
<dbReference type="EnsemblMetazoa" id="BGLB029178-RA">
    <property type="protein sequence ID" value="BGLB029178-PA"/>
    <property type="gene ID" value="BGLB029178"/>
</dbReference>
<name>A0A2C9LB21_BIOGL</name>
<organism evidence="2 3">
    <name type="scientific">Biomphalaria glabrata</name>
    <name type="common">Bloodfluke planorb</name>
    <name type="synonym">Freshwater snail</name>
    <dbReference type="NCBI Taxonomy" id="6526"/>
    <lineage>
        <taxon>Eukaryota</taxon>
        <taxon>Metazoa</taxon>
        <taxon>Spiralia</taxon>
        <taxon>Lophotrochozoa</taxon>
        <taxon>Mollusca</taxon>
        <taxon>Gastropoda</taxon>
        <taxon>Heterobranchia</taxon>
        <taxon>Euthyneura</taxon>
        <taxon>Panpulmonata</taxon>
        <taxon>Hygrophila</taxon>
        <taxon>Lymnaeoidea</taxon>
        <taxon>Planorbidae</taxon>
        <taxon>Biomphalaria</taxon>
    </lineage>
</organism>
<gene>
    <name evidence="2" type="primary">106054567</name>
</gene>
<accession>A0A2C9LB21</accession>
<feature type="compositionally biased region" description="Polar residues" evidence="1">
    <location>
        <begin position="1"/>
        <end position="12"/>
    </location>
</feature>
<reference evidence="2" key="1">
    <citation type="submission" date="2020-05" db="UniProtKB">
        <authorList>
            <consortium name="EnsemblMetazoa"/>
        </authorList>
    </citation>
    <scope>IDENTIFICATION</scope>
    <source>
        <strain evidence="2">BB02</strain>
    </source>
</reference>
<protein>
    <submittedName>
        <fullName evidence="2">Uncharacterized protein</fullName>
    </submittedName>
</protein>
<evidence type="ECO:0000256" key="1">
    <source>
        <dbReference type="SAM" id="MobiDB-lite"/>
    </source>
</evidence>
<evidence type="ECO:0000313" key="2">
    <source>
        <dbReference type="EnsemblMetazoa" id="BGLB029178-PA"/>
    </source>
</evidence>
<dbReference type="KEGG" id="bgt:106054567"/>